<gene>
    <name evidence="7" type="ORF">GOBAR_AA16724</name>
</gene>
<proteinExistence type="predicted"/>
<feature type="compositionally biased region" description="Polar residues" evidence="5">
    <location>
        <begin position="129"/>
        <end position="146"/>
    </location>
</feature>
<reference evidence="7 8" key="1">
    <citation type="submission" date="2015-01" db="EMBL/GenBank/DDBJ databases">
        <title>Genome of allotetraploid Gossypium barbadense reveals genomic plasticity and fiber elongation in cotton evolution.</title>
        <authorList>
            <person name="Chen X."/>
            <person name="Liu X."/>
            <person name="Zhao B."/>
            <person name="Zheng H."/>
            <person name="Hu Y."/>
            <person name="Lu G."/>
            <person name="Yang C."/>
            <person name="Chen J."/>
            <person name="Shan C."/>
            <person name="Zhang L."/>
            <person name="Zhou Y."/>
            <person name="Wang L."/>
            <person name="Guo W."/>
            <person name="Bai Y."/>
            <person name="Ruan J."/>
            <person name="Shangguan X."/>
            <person name="Mao Y."/>
            <person name="Jiang J."/>
            <person name="Zhu Y."/>
            <person name="Lei J."/>
            <person name="Kang H."/>
            <person name="Chen S."/>
            <person name="He X."/>
            <person name="Wang R."/>
            <person name="Wang Y."/>
            <person name="Chen J."/>
            <person name="Wang L."/>
            <person name="Yu S."/>
            <person name="Wang B."/>
            <person name="Wei J."/>
            <person name="Song S."/>
            <person name="Lu X."/>
            <person name="Gao Z."/>
            <person name="Gu W."/>
            <person name="Deng X."/>
            <person name="Ma D."/>
            <person name="Wang S."/>
            <person name="Liang W."/>
            <person name="Fang L."/>
            <person name="Cai C."/>
            <person name="Zhu X."/>
            <person name="Zhou B."/>
            <person name="Zhang Y."/>
            <person name="Chen Z."/>
            <person name="Xu S."/>
            <person name="Zhu R."/>
            <person name="Wang S."/>
            <person name="Zhang T."/>
            <person name="Zhao G."/>
        </authorList>
    </citation>
    <scope>NUCLEOTIDE SEQUENCE [LARGE SCALE GENOMIC DNA]</scope>
    <source>
        <strain evidence="8">cv. Xinhai21</strain>
        <tissue evidence="7">Leaf</tissue>
    </source>
</reference>
<sequence>MADPESPTAKDSAAPTTEPHHTQTQVDDTAAKLSNLTFKIWPPTQLTRDAVLNRLVETLSSESVLSKRYGTIPKEEASAAAKLIEEEAFSVASASFSTDEDGIEILQMYSKEISKRMLDTVKARAAAATDSTPSGSAEVDSNNVGTAVSEEDSSSVSMSTPVSNGIFSPPKHSCFVPSHLYLFVT</sequence>
<evidence type="ECO:0000313" key="7">
    <source>
        <dbReference type="EMBL" id="PPS03958.1"/>
    </source>
</evidence>
<dbReference type="Pfam" id="PF13943">
    <property type="entry name" value="WPP"/>
    <property type="match status" value="1"/>
</dbReference>
<evidence type="ECO:0000256" key="1">
    <source>
        <dbReference type="ARBA" id="ARBA00004123"/>
    </source>
</evidence>
<dbReference type="GO" id="GO:0005634">
    <property type="term" value="C:nucleus"/>
    <property type="evidence" value="ECO:0007669"/>
    <property type="project" value="UniProtKB-SubCell"/>
</dbReference>
<dbReference type="Proteomes" id="UP000239757">
    <property type="component" value="Unassembled WGS sequence"/>
</dbReference>
<feature type="region of interest" description="Disordered" evidence="5">
    <location>
        <begin position="1"/>
        <end position="26"/>
    </location>
</feature>
<dbReference type="PANTHER" id="PTHR34362:SF1">
    <property type="entry name" value="WPP DOMAIN-CONTAINING PROTEIN 1-RELATED"/>
    <property type="match status" value="1"/>
</dbReference>
<dbReference type="OrthoDB" id="1927559at2759"/>
<accession>A0A2P5XKT8</accession>
<dbReference type="InterPro" id="IPR044692">
    <property type="entry name" value="WPP1/2/3"/>
</dbReference>
<dbReference type="GO" id="GO:0005737">
    <property type="term" value="C:cytoplasm"/>
    <property type="evidence" value="ECO:0007669"/>
    <property type="project" value="UniProtKB-SubCell"/>
</dbReference>
<dbReference type="InterPro" id="IPR025265">
    <property type="entry name" value="WPP_dom"/>
</dbReference>
<name>A0A2P5XKT8_GOSBA</name>
<evidence type="ECO:0000256" key="2">
    <source>
        <dbReference type="ARBA" id="ARBA00004496"/>
    </source>
</evidence>
<dbReference type="GO" id="GO:0000278">
    <property type="term" value="P:mitotic cell cycle"/>
    <property type="evidence" value="ECO:0007669"/>
    <property type="project" value="InterPro"/>
</dbReference>
<dbReference type="GO" id="GO:0048527">
    <property type="term" value="P:lateral root development"/>
    <property type="evidence" value="ECO:0007669"/>
    <property type="project" value="InterPro"/>
</dbReference>
<keyword evidence="3" id="KW-0963">Cytoplasm</keyword>
<evidence type="ECO:0000313" key="8">
    <source>
        <dbReference type="Proteomes" id="UP000239757"/>
    </source>
</evidence>
<evidence type="ECO:0000256" key="3">
    <source>
        <dbReference type="ARBA" id="ARBA00022490"/>
    </source>
</evidence>
<feature type="domain" description="WPP" evidence="6">
    <location>
        <begin position="38"/>
        <end position="130"/>
    </location>
</feature>
<comment type="subcellular location">
    <subcellularLocation>
        <location evidence="2">Cytoplasm</location>
    </subcellularLocation>
    <subcellularLocation>
        <location evidence="1">Nucleus</location>
    </subcellularLocation>
</comment>
<evidence type="ECO:0000256" key="4">
    <source>
        <dbReference type="ARBA" id="ARBA00023242"/>
    </source>
</evidence>
<dbReference type="PANTHER" id="PTHR34362">
    <property type="entry name" value="WPP DOMAIN-CONTAINING PROTEIN 1-RELATED"/>
    <property type="match status" value="1"/>
</dbReference>
<dbReference type="InterPro" id="IPR038214">
    <property type="entry name" value="WPP_sf"/>
</dbReference>
<dbReference type="Gene3D" id="1.10.246.200">
    <property type="entry name" value="WPP domain"/>
    <property type="match status" value="1"/>
</dbReference>
<feature type="region of interest" description="Disordered" evidence="5">
    <location>
        <begin position="127"/>
        <end position="156"/>
    </location>
</feature>
<dbReference type="AlphaFoldDB" id="A0A2P5XKT8"/>
<evidence type="ECO:0000256" key="5">
    <source>
        <dbReference type="SAM" id="MobiDB-lite"/>
    </source>
</evidence>
<keyword evidence="4" id="KW-0539">Nucleus</keyword>
<dbReference type="EMBL" id="KZ664670">
    <property type="protein sequence ID" value="PPS03958.1"/>
    <property type="molecule type" value="Genomic_DNA"/>
</dbReference>
<evidence type="ECO:0000259" key="6">
    <source>
        <dbReference type="Pfam" id="PF13943"/>
    </source>
</evidence>
<protein>
    <recommendedName>
        <fullName evidence="6">WPP domain-containing protein</fullName>
    </recommendedName>
</protein>
<organism evidence="7 8">
    <name type="scientific">Gossypium barbadense</name>
    <name type="common">Sea Island cotton</name>
    <name type="synonym">Hibiscus barbadensis</name>
    <dbReference type="NCBI Taxonomy" id="3634"/>
    <lineage>
        <taxon>Eukaryota</taxon>
        <taxon>Viridiplantae</taxon>
        <taxon>Streptophyta</taxon>
        <taxon>Embryophyta</taxon>
        <taxon>Tracheophyta</taxon>
        <taxon>Spermatophyta</taxon>
        <taxon>Magnoliopsida</taxon>
        <taxon>eudicotyledons</taxon>
        <taxon>Gunneridae</taxon>
        <taxon>Pentapetalae</taxon>
        <taxon>rosids</taxon>
        <taxon>malvids</taxon>
        <taxon>Malvales</taxon>
        <taxon>Malvaceae</taxon>
        <taxon>Malvoideae</taxon>
        <taxon>Gossypium</taxon>
    </lineage>
</organism>